<evidence type="ECO:0000313" key="18">
    <source>
        <dbReference type="Proteomes" id="UP000054477"/>
    </source>
</evidence>
<dbReference type="EMBL" id="KN838809">
    <property type="protein sequence ID" value="KIJ94118.1"/>
    <property type="molecule type" value="Genomic_DNA"/>
</dbReference>
<dbReference type="PANTHER" id="PTHR11804">
    <property type="entry name" value="PROTEASE M3 THIMET OLIGOPEPTIDASE-RELATED"/>
    <property type="match status" value="1"/>
</dbReference>
<comment type="subcellular location">
    <subcellularLocation>
        <location evidence="2">Mitochondrion matrix</location>
    </subcellularLocation>
</comment>
<keyword evidence="12" id="KW-0496">Mitochondrion</keyword>
<keyword evidence="10" id="KW-0809">Transit peptide</keyword>
<dbReference type="Gene3D" id="1.10.1370.10">
    <property type="entry name" value="Neurolysin, domain 3"/>
    <property type="match status" value="2"/>
</dbReference>
<evidence type="ECO:0000256" key="13">
    <source>
        <dbReference type="ARBA" id="ARBA00025208"/>
    </source>
</evidence>
<dbReference type="FunFam" id="3.40.390.10:FF:000055">
    <property type="entry name" value="Related to mitochondrial intermediate peptidase"/>
    <property type="match status" value="1"/>
</dbReference>
<dbReference type="STRING" id="1095629.A0A0C9WYR8"/>
<proteinExistence type="inferred from homology"/>
<dbReference type="CDD" id="cd06457">
    <property type="entry name" value="M3A_MIP"/>
    <property type="match status" value="1"/>
</dbReference>
<keyword evidence="8 15" id="KW-0378">Hydrolase</keyword>
<dbReference type="Pfam" id="PF01432">
    <property type="entry name" value="Peptidase_M3"/>
    <property type="match status" value="1"/>
</dbReference>
<keyword evidence="11 15" id="KW-0482">Metalloprotease</keyword>
<dbReference type="InterPro" id="IPR045090">
    <property type="entry name" value="Pept_M3A_M3B"/>
</dbReference>
<evidence type="ECO:0000256" key="6">
    <source>
        <dbReference type="ARBA" id="ARBA00022670"/>
    </source>
</evidence>
<accession>A0A0C9WYR8</accession>
<dbReference type="HOGENOM" id="CLU_001805_0_0_1"/>
<dbReference type="GO" id="GO:0005759">
    <property type="term" value="C:mitochondrial matrix"/>
    <property type="evidence" value="ECO:0007669"/>
    <property type="project" value="UniProtKB-SubCell"/>
</dbReference>
<dbReference type="OrthoDB" id="17530at2759"/>
<evidence type="ECO:0000256" key="5">
    <source>
        <dbReference type="ARBA" id="ARBA00018046"/>
    </source>
</evidence>
<organism evidence="17 18">
    <name type="scientific">Laccaria amethystina LaAM-08-1</name>
    <dbReference type="NCBI Taxonomy" id="1095629"/>
    <lineage>
        <taxon>Eukaryota</taxon>
        <taxon>Fungi</taxon>
        <taxon>Dikarya</taxon>
        <taxon>Basidiomycota</taxon>
        <taxon>Agaricomycotina</taxon>
        <taxon>Agaricomycetes</taxon>
        <taxon>Agaricomycetidae</taxon>
        <taxon>Agaricales</taxon>
        <taxon>Agaricineae</taxon>
        <taxon>Hydnangiaceae</taxon>
        <taxon>Laccaria</taxon>
    </lineage>
</organism>
<keyword evidence="18" id="KW-1185">Reference proteome</keyword>
<evidence type="ECO:0000256" key="8">
    <source>
        <dbReference type="ARBA" id="ARBA00022801"/>
    </source>
</evidence>
<dbReference type="GO" id="GO:0006518">
    <property type="term" value="P:peptide metabolic process"/>
    <property type="evidence" value="ECO:0007669"/>
    <property type="project" value="TreeGrafter"/>
</dbReference>
<comment type="function">
    <text evidence="13">Cleaves proteins, imported into the mitochondrion, to their mature size. While most mitochondrial precursor proteins are processed to the mature form in one step by mitochondrial processing peptidase (MPP), the sequential cleavage by MIP of an octapeptide after initial processing by MPP is a required step for a subgroup of nuclear-encoded precursor proteins destined for the matrix or the inner membrane.</text>
</comment>
<evidence type="ECO:0000259" key="16">
    <source>
        <dbReference type="Pfam" id="PF01432"/>
    </source>
</evidence>
<feature type="domain" description="Peptidase M3A/M3B catalytic" evidence="16">
    <location>
        <begin position="284"/>
        <end position="753"/>
    </location>
</feature>
<comment type="similarity">
    <text evidence="3 15">Belongs to the peptidase M3 family.</text>
</comment>
<evidence type="ECO:0000256" key="4">
    <source>
        <dbReference type="ARBA" id="ARBA00012441"/>
    </source>
</evidence>
<evidence type="ECO:0000256" key="9">
    <source>
        <dbReference type="ARBA" id="ARBA00022833"/>
    </source>
</evidence>
<evidence type="ECO:0000313" key="17">
    <source>
        <dbReference type="EMBL" id="KIJ94118.1"/>
    </source>
</evidence>
<dbReference type="Proteomes" id="UP000054477">
    <property type="component" value="Unassembled WGS sequence"/>
</dbReference>
<evidence type="ECO:0000256" key="3">
    <source>
        <dbReference type="ARBA" id="ARBA00006040"/>
    </source>
</evidence>
<evidence type="ECO:0000256" key="12">
    <source>
        <dbReference type="ARBA" id="ARBA00023128"/>
    </source>
</evidence>
<evidence type="ECO:0000256" key="14">
    <source>
        <dbReference type="ARBA" id="ARBA00032470"/>
    </source>
</evidence>
<dbReference type="Gene3D" id="3.40.390.10">
    <property type="entry name" value="Collagenase (Catalytic Domain)"/>
    <property type="match status" value="1"/>
</dbReference>
<evidence type="ECO:0000256" key="10">
    <source>
        <dbReference type="ARBA" id="ARBA00022946"/>
    </source>
</evidence>
<dbReference type="PANTHER" id="PTHR11804:SF79">
    <property type="entry name" value="MITOCHONDRIAL INTERMEDIATE PEPTIDASE"/>
    <property type="match status" value="1"/>
</dbReference>
<protein>
    <recommendedName>
        <fullName evidence="5">Mitochondrial intermediate peptidase</fullName>
        <ecNumber evidence="4">3.4.24.59</ecNumber>
    </recommendedName>
    <alternativeName>
        <fullName evidence="14">Octapeptidyl aminopeptidase</fullName>
    </alternativeName>
</protein>
<keyword evidence="6 15" id="KW-0645">Protease</keyword>
<comment type="cofactor">
    <cofactor evidence="15">
        <name>Zn(2+)</name>
        <dbReference type="ChEBI" id="CHEBI:29105"/>
    </cofactor>
    <text evidence="15">Binds 1 zinc ion.</text>
</comment>
<evidence type="ECO:0000256" key="7">
    <source>
        <dbReference type="ARBA" id="ARBA00022723"/>
    </source>
</evidence>
<evidence type="ECO:0000256" key="11">
    <source>
        <dbReference type="ARBA" id="ARBA00023049"/>
    </source>
</evidence>
<dbReference type="GO" id="GO:0006627">
    <property type="term" value="P:protein processing involved in protein targeting to mitochondrion"/>
    <property type="evidence" value="ECO:0007669"/>
    <property type="project" value="TreeGrafter"/>
</dbReference>
<evidence type="ECO:0000256" key="1">
    <source>
        <dbReference type="ARBA" id="ARBA00000436"/>
    </source>
</evidence>
<name>A0A0C9WYR8_9AGAR</name>
<reference evidence="17 18" key="1">
    <citation type="submission" date="2014-04" db="EMBL/GenBank/DDBJ databases">
        <authorList>
            <consortium name="DOE Joint Genome Institute"/>
            <person name="Kuo A."/>
            <person name="Kohler A."/>
            <person name="Nagy L.G."/>
            <person name="Floudas D."/>
            <person name="Copeland A."/>
            <person name="Barry K.W."/>
            <person name="Cichocki N."/>
            <person name="Veneault-Fourrey C."/>
            <person name="LaButti K."/>
            <person name="Lindquist E.A."/>
            <person name="Lipzen A."/>
            <person name="Lundell T."/>
            <person name="Morin E."/>
            <person name="Murat C."/>
            <person name="Sun H."/>
            <person name="Tunlid A."/>
            <person name="Henrissat B."/>
            <person name="Grigoriev I.V."/>
            <person name="Hibbett D.S."/>
            <person name="Martin F."/>
            <person name="Nordberg H.P."/>
            <person name="Cantor M.N."/>
            <person name="Hua S.X."/>
        </authorList>
    </citation>
    <scope>NUCLEOTIDE SEQUENCE [LARGE SCALE GENOMIC DNA]</scope>
    <source>
        <strain evidence="17 18">LaAM-08-1</strain>
    </source>
</reference>
<sequence length="772" mass="86710">MLANSTRNALKKRPQNLQPFRFQGCLLPKRANRPLTTKVQHLIHASVDDKALVTLFDQPRSTFRSPFATTGLFGHPSLTHPRALISLADATLVRAQLLTDRILRARESRKELLRVVKNLDRLSDMLCGVIDLAELVRNAHPDRSWVDAANRAYETLCEFMNVLNTHVGLYEVLKAVLSDPSIVKTLGPEAYQTALIFWRDFEKSAIDLPPEQRNKFVSLSSDILVLGRQFLEGASAPRPPASIKPSQLSGLKDKGMGVRLQLQAQFTQRDLQVYPGSLQAQMIMRSAPEEEPRRQVYLAANSSTPQQIEILEKLLRTRAELARLVGRDSFAHMTLDDKMAKTPDNVWNFLDALMDHTKPFARRALHTLSERKQIHHGTSSLPIIQAWDRDFYCPPDPPAPPIPLPPLTLGTVFMGLSRLFQHMYGISLRPADSASGEVWHTDVQKLEVVDQDQGIIGWIYADLFARRGKASGAAHYTVRCSRRTDDDDEASDGTVEGAEVRIYESQEFEAVKRHRLPNQDGIYQLPLVVLLCEFARPTPSKGPTVLEWHEVLTLFHEMGHAMHSMIGRTEYQNVAGTRCATDFVELPSILMEHFLGSPIVLSLFDADGTSTVRQIGNHHNDPCHFIDTYSQILLAAVDQVYHSPAALDPTFDSTTELAKVHSTRGLMPHVPGTSFQAQFGHLYGYGATYYSYLLDRAIASRVWRNVFLNDPLDRETGEKYKCEVLRFGGGKDPWKMVGDLLDVPELSTGDAEAMREIGSWKLNSEIGIHGRH</sequence>
<keyword evidence="7 15" id="KW-0479">Metal-binding</keyword>
<keyword evidence="9 15" id="KW-0862">Zinc</keyword>
<comment type="catalytic activity">
    <reaction evidence="1">
        <text>Release of an N-terminal octapeptide as second stage of processing of some proteins imported into the mitochondrion.</text>
        <dbReference type="EC" id="3.4.24.59"/>
    </reaction>
</comment>
<dbReference type="GO" id="GO:0046872">
    <property type="term" value="F:metal ion binding"/>
    <property type="evidence" value="ECO:0007669"/>
    <property type="project" value="UniProtKB-UniRule"/>
</dbReference>
<dbReference type="SUPFAM" id="SSF55486">
    <property type="entry name" value="Metalloproteases ('zincins'), catalytic domain"/>
    <property type="match status" value="1"/>
</dbReference>
<dbReference type="EC" id="3.4.24.59" evidence="4"/>
<reference evidence="18" key="2">
    <citation type="submission" date="2015-01" db="EMBL/GenBank/DDBJ databases">
        <title>Evolutionary Origins and Diversification of the Mycorrhizal Mutualists.</title>
        <authorList>
            <consortium name="DOE Joint Genome Institute"/>
            <consortium name="Mycorrhizal Genomics Consortium"/>
            <person name="Kohler A."/>
            <person name="Kuo A."/>
            <person name="Nagy L.G."/>
            <person name="Floudas D."/>
            <person name="Copeland A."/>
            <person name="Barry K.W."/>
            <person name="Cichocki N."/>
            <person name="Veneault-Fourrey C."/>
            <person name="LaButti K."/>
            <person name="Lindquist E.A."/>
            <person name="Lipzen A."/>
            <person name="Lundell T."/>
            <person name="Morin E."/>
            <person name="Murat C."/>
            <person name="Riley R."/>
            <person name="Ohm R."/>
            <person name="Sun H."/>
            <person name="Tunlid A."/>
            <person name="Henrissat B."/>
            <person name="Grigoriev I.V."/>
            <person name="Hibbett D.S."/>
            <person name="Martin F."/>
        </authorList>
    </citation>
    <scope>NUCLEOTIDE SEQUENCE [LARGE SCALE GENOMIC DNA]</scope>
    <source>
        <strain evidence="18">LaAM-08-1</strain>
    </source>
</reference>
<dbReference type="InterPro" id="IPR033851">
    <property type="entry name" value="M3A_MIP"/>
</dbReference>
<dbReference type="InterPro" id="IPR024077">
    <property type="entry name" value="Neurolysin/TOP_dom2"/>
</dbReference>
<dbReference type="GO" id="GO:0004222">
    <property type="term" value="F:metalloendopeptidase activity"/>
    <property type="evidence" value="ECO:0007669"/>
    <property type="project" value="UniProtKB-EC"/>
</dbReference>
<dbReference type="AlphaFoldDB" id="A0A0C9WYR8"/>
<evidence type="ECO:0000256" key="2">
    <source>
        <dbReference type="ARBA" id="ARBA00004305"/>
    </source>
</evidence>
<dbReference type="InterPro" id="IPR001567">
    <property type="entry name" value="Pept_M3A_M3B_dom"/>
</dbReference>
<gene>
    <name evidence="17" type="ORF">K443DRAFT_684018</name>
</gene>
<evidence type="ECO:0000256" key="15">
    <source>
        <dbReference type="RuleBase" id="RU003435"/>
    </source>
</evidence>
<dbReference type="InterPro" id="IPR024079">
    <property type="entry name" value="MetalloPept_cat_dom_sf"/>
</dbReference>